<dbReference type="InterPro" id="IPR035437">
    <property type="entry name" value="SNase_OB-fold_sf"/>
</dbReference>
<organism evidence="1 2">
    <name type="scientific">Streptomyces katrae</name>
    <dbReference type="NCBI Taxonomy" id="68223"/>
    <lineage>
        <taxon>Bacteria</taxon>
        <taxon>Bacillati</taxon>
        <taxon>Actinomycetota</taxon>
        <taxon>Actinomycetes</taxon>
        <taxon>Kitasatosporales</taxon>
        <taxon>Streptomycetaceae</taxon>
        <taxon>Streptomyces</taxon>
    </lineage>
</organism>
<protein>
    <submittedName>
        <fullName evidence="1">Nuclease</fullName>
    </submittedName>
</protein>
<accession>A0ABT7H6E3</accession>
<dbReference type="EMBL" id="JASITI010000123">
    <property type="protein sequence ID" value="MDK9501457.1"/>
    <property type="molecule type" value="Genomic_DNA"/>
</dbReference>
<reference evidence="1 2" key="1">
    <citation type="submission" date="2023-05" db="EMBL/GenBank/DDBJ databases">
        <title>Sequencing and Assembly of Streptomyces sp. NP73.</title>
        <authorList>
            <person name="Konwar A.N."/>
            <person name="Saikia K."/>
            <person name="Thakur D."/>
        </authorList>
    </citation>
    <scope>NUCLEOTIDE SEQUENCE [LARGE SCALE GENOMIC DNA]</scope>
    <source>
        <strain evidence="1 2">NP73</strain>
    </source>
</reference>
<sequence length="300" mass="33209">MSMLIIKGTFRAKDLQPDGDTVAFTPDDITDWKRVPGTHQVLPKPDGRVSVRLEGIDALETHYGDDVSGIRHQPLPLAHEAADELLKWLGFKDVHRDERAQQEEDRETVVISVPETVPGYILTRGTDVYGRCVALVGRGRPPTLSGYEIDVDVEQLKKTANHHMVERGLAYPTFYTGFPDHLRNALAVAAGAARTALPRRGVWAQDMTVDGFKVADMDSITAKDGAVILPKLFRRLKDYLDLKMPGAPLACLPAYLAGCADRYYLQGTADPLTGLQHIAYTDGETVRMTRPVEEITFEEA</sequence>
<name>A0ABT7H6E3_9ACTN</name>
<dbReference type="SUPFAM" id="SSF50199">
    <property type="entry name" value="Staphylococcal nuclease"/>
    <property type="match status" value="1"/>
</dbReference>
<keyword evidence="2" id="KW-1185">Reference proteome</keyword>
<proteinExistence type="predicted"/>
<gene>
    <name evidence="1" type="ORF">QEZ40_001045</name>
</gene>
<dbReference type="Proteomes" id="UP001223390">
    <property type="component" value="Unassembled WGS sequence"/>
</dbReference>
<dbReference type="RefSeq" id="WP_285346838.1">
    <property type="nucleotide sequence ID" value="NZ_JASITI010000123.1"/>
</dbReference>
<dbReference type="Gene3D" id="2.40.50.90">
    <property type="match status" value="1"/>
</dbReference>
<evidence type="ECO:0000313" key="2">
    <source>
        <dbReference type="Proteomes" id="UP001223390"/>
    </source>
</evidence>
<evidence type="ECO:0000313" key="1">
    <source>
        <dbReference type="EMBL" id="MDK9501457.1"/>
    </source>
</evidence>
<comment type="caution">
    <text evidence="1">The sequence shown here is derived from an EMBL/GenBank/DDBJ whole genome shotgun (WGS) entry which is preliminary data.</text>
</comment>